<sequence length="158" mass="18410">MKKIKKGRGPSFLRFLGSIAAIIFGIFWTVLAFSLTTNLRSSEGTLKLIGYAFPLFGIVFILMGIFEAIYNYRNAVSKKRFSEYDIVEDDEEDDTFTLFSKNKKSQKERDRDPIYEEDYKHMDFENTSPGFQFKKYCTECGTPLEKDYKYCPECGKKI</sequence>
<evidence type="ECO:0000313" key="3">
    <source>
        <dbReference type="EMBL" id="RVU55489.1"/>
    </source>
</evidence>
<evidence type="ECO:0000313" key="4">
    <source>
        <dbReference type="Proteomes" id="UP000288812"/>
    </source>
</evidence>
<evidence type="ECO:0000256" key="1">
    <source>
        <dbReference type="SAM" id="Phobius"/>
    </source>
</evidence>
<evidence type="ECO:0000259" key="2">
    <source>
        <dbReference type="Pfam" id="PF13240"/>
    </source>
</evidence>
<comment type="caution">
    <text evidence="3">The sequence shown here is derived from an EMBL/GenBank/DDBJ whole genome shotgun (WGS) entry which is preliminary data.</text>
</comment>
<accession>A0A437S8R2</accession>
<proteinExistence type="predicted"/>
<name>A0A437S8R2_9FIRM</name>
<dbReference type="EMBL" id="RLIH01000002">
    <property type="protein sequence ID" value="RVU55489.1"/>
    <property type="molecule type" value="Genomic_DNA"/>
</dbReference>
<dbReference type="Pfam" id="PF13240">
    <property type="entry name" value="Zn_Ribbon_1"/>
    <property type="match status" value="1"/>
</dbReference>
<dbReference type="Proteomes" id="UP000288812">
    <property type="component" value="Unassembled WGS sequence"/>
</dbReference>
<dbReference type="RefSeq" id="WP_127723218.1">
    <property type="nucleotide sequence ID" value="NZ_RLIH01000002.1"/>
</dbReference>
<feature type="transmembrane region" description="Helical" evidence="1">
    <location>
        <begin position="48"/>
        <end position="70"/>
    </location>
</feature>
<feature type="transmembrane region" description="Helical" evidence="1">
    <location>
        <begin position="12"/>
        <end position="36"/>
    </location>
</feature>
<keyword evidence="1" id="KW-1133">Transmembrane helix</keyword>
<organism evidence="3 4">
    <name type="scientific">Anaerosphaera multitolerans</name>
    <dbReference type="NCBI Taxonomy" id="2487351"/>
    <lineage>
        <taxon>Bacteria</taxon>
        <taxon>Bacillati</taxon>
        <taxon>Bacillota</taxon>
        <taxon>Tissierellia</taxon>
        <taxon>Tissierellales</taxon>
        <taxon>Peptoniphilaceae</taxon>
        <taxon>Anaerosphaera</taxon>
    </lineage>
</organism>
<dbReference type="OrthoDB" id="517663at2"/>
<keyword evidence="1" id="KW-0812">Transmembrane</keyword>
<gene>
    <name evidence="3" type="ORF">EF514_01810</name>
</gene>
<feature type="domain" description="Zinc-ribbon" evidence="2">
    <location>
        <begin position="136"/>
        <end position="157"/>
    </location>
</feature>
<dbReference type="InterPro" id="IPR026870">
    <property type="entry name" value="Zinc_ribbon_dom"/>
</dbReference>
<protein>
    <submittedName>
        <fullName evidence="3">Zinc ribbon domain-containing protein</fullName>
    </submittedName>
</protein>
<dbReference type="AlphaFoldDB" id="A0A437S8R2"/>
<keyword evidence="1" id="KW-0472">Membrane</keyword>
<keyword evidence="4" id="KW-1185">Reference proteome</keyword>
<reference evidence="3 4" key="1">
    <citation type="submission" date="2018-11" db="EMBL/GenBank/DDBJ databases">
        <title>Genome sequencing and assembly of Anaerosphaera sp. nov., GS7-6-2.</title>
        <authorList>
            <person name="Rettenmaier R."/>
            <person name="Liebl W."/>
            <person name="Zverlov V."/>
        </authorList>
    </citation>
    <scope>NUCLEOTIDE SEQUENCE [LARGE SCALE GENOMIC DNA]</scope>
    <source>
        <strain evidence="3 4">GS7-6-2</strain>
    </source>
</reference>